<keyword evidence="3" id="KW-1185">Reference proteome</keyword>
<evidence type="ECO:0000313" key="3">
    <source>
        <dbReference type="Proteomes" id="UP000011713"/>
    </source>
</evidence>
<dbReference type="EnsemblProtists" id="HpaT814407">
    <property type="protein sequence ID" value="HpaP814407"/>
    <property type="gene ID" value="HpaG814407"/>
</dbReference>
<dbReference type="OMA" id="MHILTTE"/>
<dbReference type="EMBL" id="JH598408">
    <property type="status" value="NOT_ANNOTATED_CDS"/>
    <property type="molecule type" value="Genomic_DNA"/>
</dbReference>
<dbReference type="AlphaFoldDB" id="M4C5N0"/>
<evidence type="ECO:0000256" key="1">
    <source>
        <dbReference type="SAM" id="Phobius"/>
    </source>
</evidence>
<dbReference type="InParanoid" id="M4C5N0"/>
<sequence>MNVIWTASTRVPGCTGYDGGRLIFELNLDDEVDTASRVMESFAPLESGVSIQWIKFLLAMDRRLMAKQALRDLMKSSTVVERFGFCNEEYATAAETMVLQFILPDEGVETAQQFVKGLIELDEETKLNANTEAVQSSLMEPTAREMNGEPMATDAAYPCLSPASMRTQRTAIKTDDDISCYVVIGGTAIALAVAVVGVLRYREKIRECFLNAVPAMKKGVADSKYALFDA</sequence>
<dbReference type="VEuPathDB" id="FungiDB:HpaG814407"/>
<dbReference type="Proteomes" id="UP000011713">
    <property type="component" value="Unassembled WGS sequence"/>
</dbReference>
<keyword evidence="1" id="KW-1133">Transmembrane helix</keyword>
<reference evidence="3" key="1">
    <citation type="journal article" date="2010" name="Science">
        <title>Signatures of adaptation to obligate biotrophy in the Hyaloperonospora arabidopsidis genome.</title>
        <authorList>
            <person name="Baxter L."/>
            <person name="Tripathy S."/>
            <person name="Ishaque N."/>
            <person name="Boot N."/>
            <person name="Cabral A."/>
            <person name="Kemen E."/>
            <person name="Thines M."/>
            <person name="Ah-Fong A."/>
            <person name="Anderson R."/>
            <person name="Badejoko W."/>
            <person name="Bittner-Eddy P."/>
            <person name="Boore J.L."/>
            <person name="Chibucos M.C."/>
            <person name="Coates M."/>
            <person name="Dehal P."/>
            <person name="Delehaunty K."/>
            <person name="Dong S."/>
            <person name="Downton P."/>
            <person name="Dumas B."/>
            <person name="Fabro G."/>
            <person name="Fronick C."/>
            <person name="Fuerstenberg S.I."/>
            <person name="Fulton L."/>
            <person name="Gaulin E."/>
            <person name="Govers F."/>
            <person name="Hughes L."/>
            <person name="Humphray S."/>
            <person name="Jiang R.H."/>
            <person name="Judelson H."/>
            <person name="Kamoun S."/>
            <person name="Kyung K."/>
            <person name="Meijer H."/>
            <person name="Minx P."/>
            <person name="Morris P."/>
            <person name="Nelson J."/>
            <person name="Phuntumart V."/>
            <person name="Qutob D."/>
            <person name="Rehmany A."/>
            <person name="Rougon-Cardoso A."/>
            <person name="Ryden P."/>
            <person name="Torto-Alalibo T."/>
            <person name="Studholme D."/>
            <person name="Wang Y."/>
            <person name="Win J."/>
            <person name="Wood J."/>
            <person name="Clifton S.W."/>
            <person name="Rogers J."/>
            <person name="Van den Ackerveken G."/>
            <person name="Jones J.D."/>
            <person name="McDowell J.M."/>
            <person name="Beynon J."/>
            <person name="Tyler B.M."/>
        </authorList>
    </citation>
    <scope>NUCLEOTIDE SEQUENCE [LARGE SCALE GENOMIC DNA]</scope>
    <source>
        <strain evidence="3">Emoy2</strain>
    </source>
</reference>
<dbReference type="eggNOG" id="ENOG502SPP9">
    <property type="taxonomic scope" value="Eukaryota"/>
</dbReference>
<feature type="transmembrane region" description="Helical" evidence="1">
    <location>
        <begin position="181"/>
        <end position="201"/>
    </location>
</feature>
<reference evidence="2" key="2">
    <citation type="submission" date="2015-06" db="UniProtKB">
        <authorList>
            <consortium name="EnsemblProtists"/>
        </authorList>
    </citation>
    <scope>IDENTIFICATION</scope>
    <source>
        <strain evidence="2">Emoy2</strain>
    </source>
</reference>
<evidence type="ECO:0000313" key="2">
    <source>
        <dbReference type="EnsemblProtists" id="HpaP814407"/>
    </source>
</evidence>
<name>M4C5N0_HYAAE</name>
<keyword evidence="1" id="KW-0812">Transmembrane</keyword>
<accession>M4C5N0</accession>
<organism evidence="2 3">
    <name type="scientific">Hyaloperonospora arabidopsidis (strain Emoy2)</name>
    <name type="common">Downy mildew agent</name>
    <name type="synonym">Peronospora arabidopsidis</name>
    <dbReference type="NCBI Taxonomy" id="559515"/>
    <lineage>
        <taxon>Eukaryota</taxon>
        <taxon>Sar</taxon>
        <taxon>Stramenopiles</taxon>
        <taxon>Oomycota</taxon>
        <taxon>Peronosporomycetes</taxon>
        <taxon>Peronosporales</taxon>
        <taxon>Peronosporaceae</taxon>
        <taxon>Hyaloperonospora</taxon>
    </lineage>
</organism>
<keyword evidence="1" id="KW-0472">Membrane</keyword>
<dbReference type="HOGENOM" id="CLU_086216_0_0_1"/>
<proteinExistence type="predicted"/>
<protein>
    <submittedName>
        <fullName evidence="2">Uncharacterized protein</fullName>
    </submittedName>
</protein>